<dbReference type="Proteomes" id="UP000184512">
    <property type="component" value="Unassembled WGS sequence"/>
</dbReference>
<dbReference type="EMBL" id="FQZG01000124">
    <property type="protein sequence ID" value="SHJ97836.1"/>
    <property type="molecule type" value="Genomic_DNA"/>
</dbReference>
<dbReference type="Pfam" id="PF01869">
    <property type="entry name" value="BcrAD_BadFG"/>
    <property type="match status" value="2"/>
</dbReference>
<keyword evidence="4" id="KW-1185">Reference proteome</keyword>
<proteinExistence type="predicted"/>
<organism evidence="3 4">
    <name type="scientific">Tessaracoccus bendigoensis DSM 12906</name>
    <dbReference type="NCBI Taxonomy" id="1123357"/>
    <lineage>
        <taxon>Bacteria</taxon>
        <taxon>Bacillati</taxon>
        <taxon>Actinomycetota</taxon>
        <taxon>Actinomycetes</taxon>
        <taxon>Propionibacteriales</taxon>
        <taxon>Propionibacteriaceae</taxon>
        <taxon>Tessaracoccus</taxon>
    </lineage>
</organism>
<dbReference type="RefSeq" id="WP_073191482.1">
    <property type="nucleotide sequence ID" value="NZ_FQZG01000124.1"/>
</dbReference>
<feature type="domain" description="ATPase BadF/BadG/BcrA/BcrD type" evidence="1">
    <location>
        <begin position="7"/>
        <end position="256"/>
    </location>
</feature>
<evidence type="ECO:0000313" key="3">
    <source>
        <dbReference type="EMBL" id="SHJ97836.1"/>
    </source>
</evidence>
<dbReference type="Pfam" id="PF09989">
    <property type="entry name" value="DUF2229"/>
    <property type="match status" value="1"/>
</dbReference>
<dbReference type="STRING" id="1123357.SAMN02745244_03690"/>
<evidence type="ECO:0000313" key="4">
    <source>
        <dbReference type="Proteomes" id="UP000184512"/>
    </source>
</evidence>
<feature type="domain" description="ATPase BadF/BadG/BcrA/BcrD type" evidence="1">
    <location>
        <begin position="326"/>
        <end position="579"/>
    </location>
</feature>
<dbReference type="Gene3D" id="3.30.420.40">
    <property type="match status" value="4"/>
</dbReference>
<dbReference type="PANTHER" id="PTHR32329:SF4">
    <property type="entry name" value="ACTIVATOR OF 2-HYDROXYACYL-COA DEHYDRATASE"/>
    <property type="match status" value="1"/>
</dbReference>
<dbReference type="InterPro" id="IPR051805">
    <property type="entry name" value="Dehydratase_Activator_Redct"/>
</dbReference>
<dbReference type="CDD" id="cd24034">
    <property type="entry name" value="ASKHA_NBD_O66634-like_rpt1"/>
    <property type="match status" value="1"/>
</dbReference>
<dbReference type="CDD" id="cd24035">
    <property type="entry name" value="ASKHA_NBD_O66634-like_rpt2"/>
    <property type="match status" value="1"/>
</dbReference>
<sequence length="1447" mass="156473">MTSTLSLGLDIGSTTVKAVVMDGDRVAFSEYRRHNADARGALRQLLSEVRDGFPGRRMTCAVTGSAGLGVADLMRVGFVQEVIASTAAIERFLPDTDVVIELGGEDAKITYLRPTVEQRMNGTCAGGTGAFIDQMATLLHTDAAGLDDLAARHTHLYPIASRCGVFAKSDLQPLLNQGAAHTDLAASVFQAVATQTIAGLACGHPIRGNLVFLGGPLHFLPQLRAAYQRTLDGQVTSFTTPDDAHLYVALGAALLAAQPNRSGAPTTHSPADLVDSLRRTVMIPLASARMRPLFADATERAEFDARHHSDQTPRIDLADADGPMFLGIDAGSTTVKAILLDDEGRVAFSHYQSSNDPVAAARAILRTVLTDLPLSAHLARACVTGYGEGLVKAALRLDDGEIETMAHYRAADSICPGVTAVIDIGGQDMKYLRIVGGAVDSIAVNEACSSGCGSFLQTFAAGMGLDVREFAANALKSSAPVDLGTRCTVFMNSSVKQAQREGASGADIAAGLSYSVVRNALYKVIKLRDAGQLGDKVVVQGGTFLNDAVLRAFELQTGVQVTRPEMAGHMGAFGAALTAQRHWVEGETSTALSLDELDAFSVETAMQTCRLCQNHCQLTISTFGDGSRHVSGNRCERGASTERVPKKSELPNLYDYKYRRLFGYRRLTHEKATRGEIGIPRVLNMYENFPLWFTILTQLGFRVTISGRSNHEVFEQGMESIPAENACYPAKLAHGHIEGLLARGINTIFYPCVPYESKELKEADNNFNCPIVAFYPQVLERNMANLHVDGVKYLAPMLNLDDADKLAERLVEVFADWDVTLAEAKGAVAAGFEEDAAVKADIRAEGRRAVEYLSERGLQGIVLAGRPYHVDPEINHGIPSVINGLGMGVLTEDALIDPADPQLARPLRVRDQWVYHSRLYEAAAIVGHQPDLHLVQLNSFGCGVDAITTDQVAEILEAAGDMYTLLKIDEVSNLGAATIRLRSMKAAAAEREGSQVVVATEQPERAVFDIEARNQHTIYAPQMAPMHFRLLMPVLRKLGYRIELLEHASAEDVEVGLKYVNNDACFPAIMVVGQLVNKIRSGEADPDKSTVGITQTGGMCRATNYAALLRKALKEAGYPQVPVLALSLQGLENNPGFKLSPAMIHPAIQALVLGDLLQNLTLRVRPYEQVAGAANELYDRWDTICQEFLQHSGHSVTLGRHIGYRGLVDQIVREFDALPLRDEGRKPRVGIVGEILVKFHPDANNHVVDVIEEEDCEAVLPGMLPFFLMGMYSSRFRADALGIGEKSVTMKRLAVWLVEQYQRPVAKALRRCGGKFDLPPKMDDLAAKADGIISLGTLAGEGWLLTAEMVELIESGAPNIVCAQPFACLPNHVVGKGMFAELRRRFPEANIVAVDYDPGASETNQLNRIKLMVATAHKRHGGGGEGAELSVLHVDSGSEEGWDEAAG</sequence>
<feature type="domain" description="DUF2229" evidence="2">
    <location>
        <begin position="677"/>
        <end position="895"/>
    </location>
</feature>
<dbReference type="PANTHER" id="PTHR32329">
    <property type="entry name" value="BIFUNCTIONAL PROTEIN [INCLUDES 2-HYDROXYACYL-COA DEHYDRATASE (N-TER) AND ITS ACTIVATOR DOMAIN (C_TERM)-RELATED"/>
    <property type="match status" value="1"/>
</dbReference>
<dbReference type="InterPro" id="IPR002731">
    <property type="entry name" value="ATPase_BadF"/>
</dbReference>
<dbReference type="OrthoDB" id="9177882at2"/>
<accession>A0A1M6NQF1</accession>
<gene>
    <name evidence="3" type="ORF">SAMN02745244_03690</name>
</gene>
<evidence type="ECO:0000259" key="2">
    <source>
        <dbReference type="Pfam" id="PF09989"/>
    </source>
</evidence>
<name>A0A1M6NQF1_9ACTN</name>
<reference evidence="4" key="1">
    <citation type="submission" date="2016-11" db="EMBL/GenBank/DDBJ databases">
        <authorList>
            <person name="Varghese N."/>
            <person name="Submissions S."/>
        </authorList>
    </citation>
    <scope>NUCLEOTIDE SEQUENCE [LARGE SCALE GENOMIC DNA]</scope>
    <source>
        <strain evidence="4">DSM 12906</strain>
    </source>
</reference>
<dbReference type="SUPFAM" id="SSF53067">
    <property type="entry name" value="Actin-like ATPase domain"/>
    <property type="match status" value="2"/>
</dbReference>
<evidence type="ECO:0000259" key="1">
    <source>
        <dbReference type="Pfam" id="PF01869"/>
    </source>
</evidence>
<dbReference type="InterPro" id="IPR043129">
    <property type="entry name" value="ATPase_NBD"/>
</dbReference>
<dbReference type="InterPro" id="IPR018709">
    <property type="entry name" value="CoA_activase_DUF2229"/>
</dbReference>
<protein>
    <submittedName>
        <fullName evidence="3">CoA-substrate-specific enzyme activase, putative</fullName>
    </submittedName>
</protein>